<proteinExistence type="predicted"/>
<gene>
    <name evidence="1" type="ORF">KS419_22005</name>
</gene>
<keyword evidence="2" id="KW-1185">Reference proteome</keyword>
<reference evidence="1 2" key="1">
    <citation type="submission" date="2021-06" db="EMBL/GenBank/DDBJ databases">
        <title>Bacillus sp. RD4P76, an endophyte from a halophyte.</title>
        <authorList>
            <person name="Sun J.-Q."/>
        </authorList>
    </citation>
    <scope>NUCLEOTIDE SEQUENCE [LARGE SCALE GENOMIC DNA]</scope>
    <source>
        <strain evidence="1 2">CGMCC 1.15917</strain>
    </source>
</reference>
<accession>A0ABS6JL76</accession>
<dbReference type="EMBL" id="JAHQCS010000178">
    <property type="protein sequence ID" value="MBU9714418.1"/>
    <property type="molecule type" value="Genomic_DNA"/>
</dbReference>
<organism evidence="1 2">
    <name type="scientific">Evansella tamaricis</name>
    <dbReference type="NCBI Taxonomy" id="2069301"/>
    <lineage>
        <taxon>Bacteria</taxon>
        <taxon>Bacillati</taxon>
        <taxon>Bacillota</taxon>
        <taxon>Bacilli</taxon>
        <taxon>Bacillales</taxon>
        <taxon>Bacillaceae</taxon>
        <taxon>Evansella</taxon>
    </lineage>
</organism>
<dbReference type="Proteomes" id="UP000784880">
    <property type="component" value="Unassembled WGS sequence"/>
</dbReference>
<name>A0ABS6JL76_9BACI</name>
<dbReference type="InterPro" id="IPR024411">
    <property type="entry name" value="Tail_terminator_phage"/>
</dbReference>
<evidence type="ECO:0000313" key="2">
    <source>
        <dbReference type="Proteomes" id="UP000784880"/>
    </source>
</evidence>
<dbReference type="Pfam" id="PF12691">
    <property type="entry name" value="Phage_tail_terminator_6"/>
    <property type="match status" value="1"/>
</dbReference>
<protein>
    <submittedName>
        <fullName evidence="1">Minor capsid protein</fullName>
    </submittedName>
</protein>
<evidence type="ECO:0000313" key="1">
    <source>
        <dbReference type="EMBL" id="MBU9714418.1"/>
    </source>
</evidence>
<sequence length="125" mass="14582">MLLDQIAKYIDDNIPSLTEGNNLWKNHYPDAPDTIVSVIHSGGYPPSQYSPTRELTFEIKIRSMDYNDGVEYGNQIMDIFHDKENYRLGNFFILGSNAYSELSYLYQDDNRRDQFSLELAFLIKK</sequence>
<dbReference type="RefSeq" id="WP_217068979.1">
    <property type="nucleotide sequence ID" value="NZ_JAHQCS010000178.1"/>
</dbReference>
<comment type="caution">
    <text evidence="1">The sequence shown here is derived from an EMBL/GenBank/DDBJ whole genome shotgun (WGS) entry which is preliminary data.</text>
</comment>